<dbReference type="Proteomes" id="UP000265520">
    <property type="component" value="Unassembled WGS sequence"/>
</dbReference>
<protein>
    <submittedName>
        <fullName evidence="1">Uncharacterized protein</fullName>
    </submittedName>
</protein>
<keyword evidence="2" id="KW-1185">Reference proteome</keyword>
<proteinExistence type="predicted"/>
<organism evidence="1 2">
    <name type="scientific">Trifolium medium</name>
    <dbReference type="NCBI Taxonomy" id="97028"/>
    <lineage>
        <taxon>Eukaryota</taxon>
        <taxon>Viridiplantae</taxon>
        <taxon>Streptophyta</taxon>
        <taxon>Embryophyta</taxon>
        <taxon>Tracheophyta</taxon>
        <taxon>Spermatophyta</taxon>
        <taxon>Magnoliopsida</taxon>
        <taxon>eudicotyledons</taxon>
        <taxon>Gunneridae</taxon>
        <taxon>Pentapetalae</taxon>
        <taxon>rosids</taxon>
        <taxon>fabids</taxon>
        <taxon>Fabales</taxon>
        <taxon>Fabaceae</taxon>
        <taxon>Papilionoideae</taxon>
        <taxon>50 kb inversion clade</taxon>
        <taxon>NPAAA clade</taxon>
        <taxon>Hologalegina</taxon>
        <taxon>IRL clade</taxon>
        <taxon>Trifolieae</taxon>
        <taxon>Trifolium</taxon>
    </lineage>
</organism>
<sequence>SSSSFVLLPMSFSLQICLFFSRPSYCHWRKKILQRVAKAMNIDGCDEGGVVVVIGEVSSCNKIRKNKKEKL</sequence>
<dbReference type="AlphaFoldDB" id="A0A392RAY5"/>
<reference evidence="1 2" key="1">
    <citation type="journal article" date="2018" name="Front. Plant Sci.">
        <title>Red Clover (Trifolium pratense) and Zigzag Clover (T. medium) - A Picture of Genomic Similarities and Differences.</title>
        <authorList>
            <person name="Dluhosova J."/>
            <person name="Istvanek J."/>
            <person name="Nedelnik J."/>
            <person name="Repkova J."/>
        </authorList>
    </citation>
    <scope>NUCLEOTIDE SEQUENCE [LARGE SCALE GENOMIC DNA]</scope>
    <source>
        <strain evidence="2">cv. 10/8</strain>
        <tissue evidence="1">Leaf</tissue>
    </source>
</reference>
<evidence type="ECO:0000313" key="1">
    <source>
        <dbReference type="EMBL" id="MCI33773.1"/>
    </source>
</evidence>
<evidence type="ECO:0000313" key="2">
    <source>
        <dbReference type="Proteomes" id="UP000265520"/>
    </source>
</evidence>
<comment type="caution">
    <text evidence="1">The sequence shown here is derived from an EMBL/GenBank/DDBJ whole genome shotgun (WGS) entry which is preliminary data.</text>
</comment>
<feature type="non-terminal residue" evidence="1">
    <location>
        <position position="1"/>
    </location>
</feature>
<accession>A0A392RAY5</accession>
<dbReference type="EMBL" id="LXQA010207344">
    <property type="protein sequence ID" value="MCI33773.1"/>
    <property type="molecule type" value="Genomic_DNA"/>
</dbReference>
<name>A0A392RAY5_9FABA</name>